<protein>
    <recommendedName>
        <fullName evidence="4">Lipoprotein</fullName>
    </recommendedName>
</protein>
<dbReference type="Proteomes" id="UP000035904">
    <property type="component" value="Unassembled WGS sequence"/>
</dbReference>
<name>A0A0J1HKK0_BACAN</name>
<dbReference type="RefSeq" id="WP_047957163.1">
    <property type="nucleotide sequence ID" value="NZ_LDPG01000034.1"/>
</dbReference>
<keyword evidence="1" id="KW-0732">Signal</keyword>
<proteinExistence type="predicted"/>
<dbReference type="AlphaFoldDB" id="A0A0J1HKK0"/>
<evidence type="ECO:0008006" key="4">
    <source>
        <dbReference type="Google" id="ProtNLM"/>
    </source>
</evidence>
<evidence type="ECO:0000313" key="2">
    <source>
        <dbReference type="EMBL" id="KLV14283.1"/>
    </source>
</evidence>
<accession>A0A0J1HKK0</accession>
<evidence type="ECO:0000313" key="3">
    <source>
        <dbReference type="Proteomes" id="UP000035904"/>
    </source>
</evidence>
<feature type="signal peptide" evidence="1">
    <location>
        <begin position="1"/>
        <end position="25"/>
    </location>
</feature>
<dbReference type="PATRIC" id="fig|1392.242.peg.4444"/>
<gene>
    <name evidence="2" type="ORF">ABW01_28080</name>
</gene>
<sequence>MKRKALKLALPVMLLIGGVGCGSNAIDEEHAIVSKEDAKKEDIYAGNLLQLNKEFNTIIEDLAIAEEKGYSSESSKAEFEEKFKQAKSVTAQMRRLAPSSKYKDAHKKVSQATAAIDKSFNKQLDAIKQENSTKLKEATDSMNEPFDKYLEGISDVNDIYLKEIEDIAETLGK</sequence>
<evidence type="ECO:0000256" key="1">
    <source>
        <dbReference type="SAM" id="SignalP"/>
    </source>
</evidence>
<comment type="caution">
    <text evidence="2">The sequence shown here is derived from an EMBL/GenBank/DDBJ whole genome shotgun (WGS) entry which is preliminary data.</text>
</comment>
<dbReference type="EMBL" id="LDPG01000034">
    <property type="protein sequence ID" value="KLV14283.1"/>
    <property type="molecule type" value="Genomic_DNA"/>
</dbReference>
<dbReference type="PROSITE" id="PS51257">
    <property type="entry name" value="PROKAR_LIPOPROTEIN"/>
    <property type="match status" value="1"/>
</dbReference>
<organism evidence="2 3">
    <name type="scientific">Bacillus anthracis</name>
    <name type="common">anthrax bacterium</name>
    <dbReference type="NCBI Taxonomy" id="1392"/>
    <lineage>
        <taxon>Bacteria</taxon>
        <taxon>Bacillati</taxon>
        <taxon>Bacillota</taxon>
        <taxon>Bacilli</taxon>
        <taxon>Bacillales</taxon>
        <taxon>Bacillaceae</taxon>
        <taxon>Bacillus</taxon>
        <taxon>Bacillus cereus group</taxon>
    </lineage>
</organism>
<feature type="chain" id="PRO_5005252555" description="Lipoprotein" evidence="1">
    <location>
        <begin position="26"/>
        <end position="173"/>
    </location>
</feature>
<reference evidence="2 3" key="1">
    <citation type="submission" date="2015-05" db="EMBL/GenBank/DDBJ databases">
        <title>Whole genome sequence and identification of bacterial endophytes from Costus igneus.</title>
        <authorList>
            <person name="Lee Y.P."/>
            <person name="Gan H.M."/>
            <person name="Eng W."/>
            <person name="Wheatley M.S."/>
            <person name="Caraballo A."/>
            <person name="Polter S."/>
            <person name="Savka M.A."/>
            <person name="Hudson A.O."/>
        </authorList>
    </citation>
    <scope>NUCLEOTIDE SEQUENCE [LARGE SCALE GENOMIC DNA]</scope>
    <source>
        <strain evidence="2 3">RIT375</strain>
    </source>
</reference>